<dbReference type="RefSeq" id="WP_313321816.1">
    <property type="nucleotide sequence ID" value="NZ_CP134878.1"/>
</dbReference>
<protein>
    <submittedName>
        <fullName evidence="1">Uncharacterized protein</fullName>
    </submittedName>
</protein>
<evidence type="ECO:0000313" key="3">
    <source>
        <dbReference type="Proteomes" id="UP001304515"/>
    </source>
</evidence>
<accession>A0AA96F212</accession>
<dbReference type="KEGG" id="fcj:RN605_02235"/>
<accession>A0AA96EWE8</accession>
<evidence type="ECO:0000313" key="2">
    <source>
        <dbReference type="EMBL" id="WNM22189.1"/>
    </source>
</evidence>
<reference evidence="1 3" key="1">
    <citation type="submission" date="2023-09" db="EMBL/GenBank/DDBJ databases">
        <title>Flavobacterium sp. a novel bacteria isolate from Pepper rhizosphere.</title>
        <authorList>
            <person name="Peng Y."/>
            <person name="Lee J."/>
        </authorList>
    </citation>
    <scope>NUCLEOTIDE SEQUENCE</scope>
    <source>
        <strain evidence="1">PMR2A8</strain>
        <strain evidence="2 3">PMTSA4</strain>
    </source>
</reference>
<organism evidence="1">
    <name type="scientific">Flavobacterium capsici</name>
    <dbReference type="NCBI Taxonomy" id="3075618"/>
    <lineage>
        <taxon>Bacteria</taxon>
        <taxon>Pseudomonadati</taxon>
        <taxon>Bacteroidota</taxon>
        <taxon>Flavobacteriia</taxon>
        <taxon>Flavobacteriales</taxon>
        <taxon>Flavobacteriaceae</taxon>
        <taxon>Flavobacterium</taxon>
    </lineage>
</organism>
<evidence type="ECO:0000313" key="1">
    <source>
        <dbReference type="EMBL" id="WNM18137.1"/>
    </source>
</evidence>
<dbReference type="EMBL" id="CP134878">
    <property type="protein sequence ID" value="WNM18137.1"/>
    <property type="molecule type" value="Genomic_DNA"/>
</dbReference>
<dbReference type="EMBL" id="CP134890">
    <property type="protein sequence ID" value="WNM22189.1"/>
    <property type="molecule type" value="Genomic_DNA"/>
</dbReference>
<dbReference type="AlphaFoldDB" id="A0AA96EWE8"/>
<gene>
    <name evidence="2" type="ORF">RN605_02235</name>
    <name evidence="1" type="ORF">RN608_08935</name>
</gene>
<name>A0AA96EWE8_9FLAO</name>
<sequence>MARQNLISAGTDDTTIENAITGIKTVKDLFPFLLNLSAEERKRFRKMGPKSVDYVNDNLAAGNQFPSSLPSDFPLSEFGKDVQLINKLYPLLVASQALTEGLNDTILALGSDAMKEADEVYNYLKLAAKKDANAKEMVIQIGKRFKGQGKKKPE</sequence>
<dbReference type="Proteomes" id="UP001304515">
    <property type="component" value="Chromosome"/>
</dbReference>
<keyword evidence="3" id="KW-1185">Reference proteome</keyword>
<proteinExistence type="predicted"/>